<dbReference type="SUPFAM" id="SSF50242">
    <property type="entry name" value="TIMP-like"/>
    <property type="match status" value="1"/>
</dbReference>
<dbReference type="InterPro" id="IPR049084">
    <property type="entry name" value="AceES-2"/>
</dbReference>
<keyword evidence="2" id="KW-1185">Reference proteome</keyword>
<organism evidence="1 2">
    <name type="scientific">Ancylostoma caninum</name>
    <name type="common">Dog hookworm</name>
    <dbReference type="NCBI Taxonomy" id="29170"/>
    <lineage>
        <taxon>Eukaryota</taxon>
        <taxon>Metazoa</taxon>
        <taxon>Ecdysozoa</taxon>
        <taxon>Nematoda</taxon>
        <taxon>Chromadorea</taxon>
        <taxon>Rhabditida</taxon>
        <taxon>Rhabditina</taxon>
        <taxon>Rhabditomorpha</taxon>
        <taxon>Strongyloidea</taxon>
        <taxon>Ancylostomatidae</taxon>
        <taxon>Ancylostomatinae</taxon>
        <taxon>Ancylostoma</taxon>
    </lineage>
</organism>
<evidence type="ECO:0000313" key="2">
    <source>
        <dbReference type="Proteomes" id="UP000252519"/>
    </source>
</evidence>
<protein>
    <submittedName>
        <fullName evidence="1">Uncharacterized protein</fullName>
    </submittedName>
</protein>
<evidence type="ECO:0000313" key="1">
    <source>
        <dbReference type="EMBL" id="RCN39832.1"/>
    </source>
</evidence>
<dbReference type="Proteomes" id="UP000252519">
    <property type="component" value="Unassembled WGS sequence"/>
</dbReference>
<dbReference type="OrthoDB" id="5843730at2759"/>
<name>A0A368G658_ANCCA</name>
<reference evidence="1 2" key="1">
    <citation type="submission" date="2014-10" db="EMBL/GenBank/DDBJ databases">
        <title>Draft genome of the hookworm Ancylostoma caninum.</title>
        <authorList>
            <person name="Mitreva M."/>
        </authorList>
    </citation>
    <scope>NUCLEOTIDE SEQUENCE [LARGE SCALE GENOMIC DNA]</scope>
    <source>
        <strain evidence="1 2">Baltimore</strain>
    </source>
</reference>
<accession>A0A368G658</accession>
<sequence>MRKAYVMMFVNPDAAYYTLTLSVVALVESNGVTEDNGYYEFKLKYEKLFQWWHYWVAHSYIIYDAPKTLKIHRGCGIRLQTGQKYVLGCTSFSQCHFVKAYNSLTADEKKLVETQ</sequence>
<dbReference type="Gene3D" id="2.40.50.780">
    <property type="match status" value="1"/>
</dbReference>
<dbReference type="AlphaFoldDB" id="A0A368G658"/>
<dbReference type="EMBL" id="JOJR01000318">
    <property type="protein sequence ID" value="RCN39832.1"/>
    <property type="molecule type" value="Genomic_DNA"/>
</dbReference>
<gene>
    <name evidence="1" type="ORF">ANCCAN_14229</name>
</gene>
<comment type="caution">
    <text evidence="1">The sequence shown here is derived from an EMBL/GenBank/DDBJ whole genome shotgun (WGS) entry which is preliminary data.</text>
</comment>
<dbReference type="InterPro" id="IPR008993">
    <property type="entry name" value="TIMP-like_OB-fold"/>
</dbReference>
<dbReference type="Pfam" id="PF21556">
    <property type="entry name" value="AceES-2"/>
    <property type="match status" value="1"/>
</dbReference>
<proteinExistence type="predicted"/>